<dbReference type="AlphaFoldDB" id="A0A2V3ISC8"/>
<evidence type="ECO:0000259" key="2">
    <source>
        <dbReference type="Pfam" id="PF14303"/>
    </source>
</evidence>
<proteinExistence type="predicted"/>
<feature type="region of interest" description="Disordered" evidence="1">
    <location>
        <begin position="72"/>
        <end position="130"/>
    </location>
</feature>
<dbReference type="Pfam" id="PF14303">
    <property type="entry name" value="NAM-associated"/>
    <property type="match status" value="1"/>
</dbReference>
<comment type="caution">
    <text evidence="3">The sequence shown here is derived from an EMBL/GenBank/DDBJ whole genome shotgun (WGS) entry which is preliminary data.</text>
</comment>
<sequence>MFNGCNARLVRQDITGVSPEDIIKMSTAVSNGINMNHVSEDCGPPFKPYLAWKVLRNLDKYKCAYENTMAGERGCRTGDGNVRGSSPEDSVIKLENGTLSSDKTESDEKDAEQKIRPTGRRKAKELLRKFKQTEKKMRLAEESVAA</sequence>
<evidence type="ECO:0000313" key="3">
    <source>
        <dbReference type="EMBL" id="PXF45026.1"/>
    </source>
</evidence>
<dbReference type="Proteomes" id="UP000247409">
    <property type="component" value="Unassembled WGS sequence"/>
</dbReference>
<evidence type="ECO:0000313" key="4">
    <source>
        <dbReference type="Proteomes" id="UP000247409"/>
    </source>
</evidence>
<feature type="compositionally biased region" description="Basic and acidic residues" evidence="1">
    <location>
        <begin position="102"/>
        <end position="115"/>
    </location>
</feature>
<name>A0A2V3ISC8_9FLOR</name>
<gene>
    <name evidence="3" type="ORF">BWQ96_05199</name>
</gene>
<protein>
    <recommendedName>
        <fullName evidence="2">No apical meristem-associated C-terminal domain-containing protein</fullName>
    </recommendedName>
</protein>
<organism evidence="3 4">
    <name type="scientific">Gracilariopsis chorda</name>
    <dbReference type="NCBI Taxonomy" id="448386"/>
    <lineage>
        <taxon>Eukaryota</taxon>
        <taxon>Rhodophyta</taxon>
        <taxon>Florideophyceae</taxon>
        <taxon>Rhodymeniophycidae</taxon>
        <taxon>Gracilariales</taxon>
        <taxon>Gracilariaceae</taxon>
        <taxon>Gracilariopsis</taxon>
    </lineage>
</organism>
<keyword evidence="4" id="KW-1185">Reference proteome</keyword>
<dbReference type="EMBL" id="NBIV01000073">
    <property type="protein sequence ID" value="PXF45026.1"/>
    <property type="molecule type" value="Genomic_DNA"/>
</dbReference>
<evidence type="ECO:0000256" key="1">
    <source>
        <dbReference type="SAM" id="MobiDB-lite"/>
    </source>
</evidence>
<dbReference type="InterPro" id="IPR029466">
    <property type="entry name" value="NAM-associated_C"/>
</dbReference>
<reference evidence="3 4" key="1">
    <citation type="journal article" date="2018" name="Mol. Biol. Evol.">
        <title>Analysis of the draft genome of the red seaweed Gracilariopsis chorda provides insights into genome size evolution in Rhodophyta.</title>
        <authorList>
            <person name="Lee J."/>
            <person name="Yang E.C."/>
            <person name="Graf L."/>
            <person name="Yang J.H."/>
            <person name="Qiu H."/>
            <person name="Zel Zion U."/>
            <person name="Chan C.X."/>
            <person name="Stephens T.G."/>
            <person name="Weber A.P.M."/>
            <person name="Boo G.H."/>
            <person name="Boo S.M."/>
            <person name="Kim K.M."/>
            <person name="Shin Y."/>
            <person name="Jung M."/>
            <person name="Lee S.J."/>
            <person name="Yim H.S."/>
            <person name="Lee J.H."/>
            <person name="Bhattacharya D."/>
            <person name="Yoon H.S."/>
        </authorList>
    </citation>
    <scope>NUCLEOTIDE SEQUENCE [LARGE SCALE GENOMIC DNA]</scope>
    <source>
        <strain evidence="3 4">SKKU-2015</strain>
        <tissue evidence="3">Whole body</tissue>
    </source>
</reference>
<feature type="domain" description="No apical meristem-associated C-terminal" evidence="2">
    <location>
        <begin position="46"/>
        <end position="141"/>
    </location>
</feature>
<accession>A0A2V3ISC8</accession>